<dbReference type="PANTHER" id="PTHR42815:SF2">
    <property type="entry name" value="FAD-BINDING, PUTATIVE (AFU_ORTHOLOGUE AFUA_6G07600)-RELATED"/>
    <property type="match status" value="1"/>
</dbReference>
<dbReference type="OrthoDB" id="9796486at2"/>
<dbReference type="Proteomes" id="UP000070433">
    <property type="component" value="Chromosome"/>
</dbReference>
<dbReference type="PATRIC" id="fig|94132.3.peg.4310"/>
<dbReference type="RefSeq" id="WP_061503213.1">
    <property type="nucleotide sequence ID" value="NZ_CP010951.1"/>
</dbReference>
<evidence type="ECO:0000259" key="1">
    <source>
        <dbReference type="Pfam" id="PF01243"/>
    </source>
</evidence>
<evidence type="ECO:0000313" key="2">
    <source>
        <dbReference type="EMBL" id="AMO24877.1"/>
    </source>
</evidence>
<proteinExistence type="predicted"/>
<organism evidence="2 3">
    <name type="scientific">Ramlibacter tataouinensis</name>
    <dbReference type="NCBI Taxonomy" id="94132"/>
    <lineage>
        <taxon>Bacteria</taxon>
        <taxon>Pseudomonadati</taxon>
        <taxon>Pseudomonadota</taxon>
        <taxon>Betaproteobacteria</taxon>
        <taxon>Burkholderiales</taxon>
        <taxon>Comamonadaceae</taxon>
        <taxon>Ramlibacter</taxon>
    </lineage>
</organism>
<dbReference type="Pfam" id="PF01243">
    <property type="entry name" value="PNPOx_N"/>
    <property type="match status" value="1"/>
</dbReference>
<accession>A0A127JXZ9</accession>
<dbReference type="SUPFAM" id="SSF50475">
    <property type="entry name" value="FMN-binding split barrel"/>
    <property type="match status" value="1"/>
</dbReference>
<sequence length="322" mass="34738">MSQLSGWPHPGVAPFHAGERAAQARTGVAERMAEIGHRAMRGAMPQQHRDFFPLLHFVALGAVDAQSQPWATLLARETPGFVFAPDEATLQVDALPPADDPLADLLNVGASLGLLGIELPTRRRNRANGHVTVRTDKGFSLAVLQSFGNCPKYIQTRELLPPAWPRQAPAATRRGRQLDAGMRALVNAADTFFIATHAAGEGPNGGSDVSHRGGRPGFVRVSDDGRSLTWPDFTGNSFFNTLGNLLAQPQAGLVVPDFTTGGLLHIAGRAEVMWEGPQVRAFAGAQRLVTLDVDEALFRPAVLPWRWDLVEQSRALEGTGTW</sequence>
<dbReference type="EMBL" id="CP010951">
    <property type="protein sequence ID" value="AMO24877.1"/>
    <property type="molecule type" value="Genomic_DNA"/>
</dbReference>
<gene>
    <name evidence="2" type="ORF">UC35_21135</name>
</gene>
<reference evidence="2 3" key="1">
    <citation type="journal article" date="2014" name="Int. J. Syst. Evol. Microbiol.">
        <title>Ramlibacter solisilvae sp. nov., isolated from forest soil, and emended description of the genus Ramlibacter.</title>
        <authorList>
            <person name="Lee H.J."/>
            <person name="Lee S.H."/>
            <person name="Lee S.S."/>
            <person name="Lee J.S."/>
            <person name="Kim Y."/>
            <person name="Kim S.C."/>
            <person name="Jeon C.O."/>
        </authorList>
    </citation>
    <scope>NUCLEOTIDE SEQUENCE [LARGE SCALE GENOMIC DNA]</scope>
    <source>
        <strain evidence="2 3">5-10</strain>
    </source>
</reference>
<keyword evidence="3" id="KW-1185">Reference proteome</keyword>
<evidence type="ECO:0000313" key="3">
    <source>
        <dbReference type="Proteomes" id="UP000070433"/>
    </source>
</evidence>
<feature type="domain" description="Pyridoxamine 5'-phosphate oxidase N-terminal" evidence="1">
    <location>
        <begin position="180"/>
        <end position="282"/>
    </location>
</feature>
<dbReference type="Gene3D" id="2.30.110.10">
    <property type="entry name" value="Electron Transport, Fmn-binding Protein, Chain A"/>
    <property type="match status" value="1"/>
</dbReference>
<protein>
    <recommendedName>
        <fullName evidence="1">Pyridoxamine 5'-phosphate oxidase N-terminal domain-containing protein</fullName>
    </recommendedName>
</protein>
<dbReference type="InterPro" id="IPR011576">
    <property type="entry name" value="Pyridox_Oxase_N"/>
</dbReference>
<dbReference type="InterPro" id="IPR012349">
    <property type="entry name" value="Split_barrel_FMN-bd"/>
</dbReference>
<name>A0A127JXZ9_9BURK</name>
<dbReference type="PANTHER" id="PTHR42815">
    <property type="entry name" value="FAD-BINDING, PUTATIVE (AFU_ORTHOLOGUE AFUA_6G07600)-RELATED"/>
    <property type="match status" value="1"/>
</dbReference>
<dbReference type="AlphaFoldDB" id="A0A127JXZ9"/>